<sequence>MKKSSLLIIILLTLVSTISSFADTSHLHNQGFSHLTKKLIPGVVNISTEQVIPNEERYKGGKQTFRFPGIPRGMLEEFFENFEPFFNKIPSEPREATSLGSGFVIDESGIIVTNYHVIANATKITVTFSDNTQAKATVLGTDPQTDLAVLKVKVDKKLAYVKLGNSDNALVGDWVLAIGNPFGLGVSVSTGIISARGRDIDMGTSNEFLQTDAAINRGHSGGPLFNTNGEVIGINTAIFSPQQGGGNVGIAFAIPSNSAAPIINILSQGKKVEHGWLGIVVQAITQDMLESLNMKNPNGVLIASVIKNSPAEKSGLKPGDVILEFNGVKTEKAQQLTQLVRRAEANKKAKMKVYRDGSTININVNIGKLPNNQTSDNTSQDTQIINNETLGLTVGNIPQDYNRINDNNDNSGIIVLKVDRSSDAFSKGIRKDDIITQVNQTIIKNTTDFKNAIKKAKGKKSILLRIQRDNNPQIFIAVKLK</sequence>
<feature type="binding site" evidence="15">
    <location>
        <position position="49"/>
    </location>
    <ligand>
        <name>substrate</name>
    </ligand>
</feature>
<dbReference type="STRING" id="1359163.NLO413_0874"/>
<dbReference type="GO" id="GO:0006508">
    <property type="term" value="P:proteolysis"/>
    <property type="evidence" value="ECO:0007669"/>
    <property type="project" value="UniProtKB-KW"/>
</dbReference>
<feature type="binding site" evidence="15">
    <location>
        <begin position="218"/>
        <end position="220"/>
    </location>
    <ligand>
        <name>substrate</name>
    </ligand>
</feature>
<accession>A0A0F3NNY4</accession>
<keyword evidence="8" id="KW-0677">Repeat</keyword>
<dbReference type="EMBL" id="LANX01000001">
    <property type="protein sequence ID" value="KJV69481.1"/>
    <property type="molecule type" value="Genomic_DNA"/>
</dbReference>
<dbReference type="InterPro" id="IPR001478">
    <property type="entry name" value="PDZ"/>
</dbReference>
<organism evidence="18 19">
    <name type="scientific">Candidatus Neoehrlichia procyonis str. RAC413</name>
    <dbReference type="NCBI Taxonomy" id="1359163"/>
    <lineage>
        <taxon>Bacteria</taxon>
        <taxon>Pseudomonadati</taxon>
        <taxon>Pseudomonadota</taxon>
        <taxon>Alphaproteobacteria</taxon>
        <taxon>Rickettsiales</taxon>
        <taxon>Anaplasmataceae</taxon>
        <taxon>Candidatus Neoehrlichia</taxon>
    </lineage>
</organism>
<feature type="active site" description="Charge relay system" evidence="14">
    <location>
        <position position="220"/>
    </location>
</feature>
<dbReference type="PROSITE" id="PS50106">
    <property type="entry name" value="PDZ"/>
    <property type="match status" value="1"/>
</dbReference>
<keyword evidence="7 16" id="KW-0732">Signal</keyword>
<dbReference type="Pfam" id="PF13365">
    <property type="entry name" value="Trypsin_2"/>
    <property type="match status" value="1"/>
</dbReference>
<dbReference type="NCBIfam" id="TIGR02037">
    <property type="entry name" value="degP_htrA_DO"/>
    <property type="match status" value="1"/>
</dbReference>
<dbReference type="InterPro" id="IPR009003">
    <property type="entry name" value="Peptidase_S1_PA"/>
</dbReference>
<keyword evidence="10 18" id="KW-0378">Hydrolase</keyword>
<evidence type="ECO:0000256" key="13">
    <source>
        <dbReference type="ARBA" id="ARBA00032850"/>
    </source>
</evidence>
<keyword evidence="12" id="KW-0346">Stress response</keyword>
<evidence type="ECO:0000256" key="1">
    <source>
        <dbReference type="ARBA" id="ARBA00001772"/>
    </source>
</evidence>
<reference evidence="18 19" key="1">
    <citation type="submission" date="2015-02" db="EMBL/GenBank/DDBJ databases">
        <title>Genome Sequencing of Rickettsiales.</title>
        <authorList>
            <person name="Daugherty S.C."/>
            <person name="Su Q."/>
            <person name="Abolude K."/>
            <person name="Beier-Sexton M."/>
            <person name="Carlyon J.A."/>
            <person name="Carter R."/>
            <person name="Day N.P."/>
            <person name="Dumler S.J."/>
            <person name="Dyachenko V."/>
            <person name="Godinez A."/>
            <person name="Kurtti T.J."/>
            <person name="Lichay M."/>
            <person name="Mullins K.E."/>
            <person name="Ott S."/>
            <person name="Pappas-Brown V."/>
            <person name="Paris D.H."/>
            <person name="Patel P."/>
            <person name="Richards A.L."/>
            <person name="Sadzewicz L."/>
            <person name="Sears K."/>
            <person name="Seidman D."/>
            <person name="Sengamalay N."/>
            <person name="Stenos J."/>
            <person name="Tallon L.J."/>
            <person name="Vincent G."/>
            <person name="Fraser C.M."/>
            <person name="Munderloh U."/>
            <person name="Dunning-Hotopp J.C."/>
        </authorList>
    </citation>
    <scope>NUCLEOTIDE SEQUENCE [LARGE SCALE GENOMIC DNA]</scope>
    <source>
        <strain evidence="18 19">RAC413</strain>
    </source>
</reference>
<evidence type="ECO:0000256" key="9">
    <source>
        <dbReference type="ARBA" id="ARBA00022764"/>
    </source>
</evidence>
<evidence type="ECO:0000256" key="7">
    <source>
        <dbReference type="ARBA" id="ARBA00022729"/>
    </source>
</evidence>
<comment type="similarity">
    <text evidence="3">Belongs to the peptidase S1C family.</text>
</comment>
<evidence type="ECO:0000256" key="6">
    <source>
        <dbReference type="ARBA" id="ARBA00022670"/>
    </source>
</evidence>
<evidence type="ECO:0000256" key="15">
    <source>
        <dbReference type="PIRSR" id="PIRSR611782-2"/>
    </source>
</evidence>
<dbReference type="Pfam" id="PF13180">
    <property type="entry name" value="PDZ_2"/>
    <property type="match status" value="2"/>
</dbReference>
<dbReference type="Proteomes" id="UP000033562">
    <property type="component" value="Unassembled WGS sequence"/>
</dbReference>
<dbReference type="GO" id="GO:0042597">
    <property type="term" value="C:periplasmic space"/>
    <property type="evidence" value="ECO:0007669"/>
    <property type="project" value="UniProtKB-SubCell"/>
</dbReference>
<keyword evidence="9" id="KW-0574">Periplasm</keyword>
<feature type="binding site" evidence="15">
    <location>
        <position position="116"/>
    </location>
    <ligand>
        <name>substrate</name>
    </ligand>
</feature>
<name>A0A0F3NNY4_9RICK</name>
<keyword evidence="11" id="KW-0720">Serine protease</keyword>
<comment type="catalytic activity">
    <reaction evidence="1">
        <text>Acts on substrates that are at least partially unfolded. The cleavage site P1 residue is normally between a pair of hydrophobic residues, such as Val-|-Val.</text>
        <dbReference type="EC" id="3.4.21.107"/>
    </reaction>
</comment>
<dbReference type="PATRIC" id="fig|1359163.3.peg.845"/>
<feature type="active site" description="Charge relay system" evidence="14">
    <location>
        <position position="116"/>
    </location>
</feature>
<dbReference type="PANTHER" id="PTHR22939:SF130">
    <property type="entry name" value="PERIPLASMIC SERINE ENDOPROTEASE DEGP-LIKE-RELATED"/>
    <property type="match status" value="1"/>
</dbReference>
<dbReference type="InterPro" id="IPR036034">
    <property type="entry name" value="PDZ_sf"/>
</dbReference>
<gene>
    <name evidence="18" type="ORF">NLO413_0874</name>
</gene>
<dbReference type="GO" id="GO:0004252">
    <property type="term" value="F:serine-type endopeptidase activity"/>
    <property type="evidence" value="ECO:0007669"/>
    <property type="project" value="InterPro"/>
</dbReference>
<dbReference type="CDD" id="cd10839">
    <property type="entry name" value="cpPDZ1_DegP-like"/>
    <property type="match status" value="1"/>
</dbReference>
<evidence type="ECO:0000256" key="3">
    <source>
        <dbReference type="ARBA" id="ARBA00010541"/>
    </source>
</evidence>
<evidence type="ECO:0000256" key="2">
    <source>
        <dbReference type="ARBA" id="ARBA00004418"/>
    </source>
</evidence>
<evidence type="ECO:0000256" key="16">
    <source>
        <dbReference type="SAM" id="SignalP"/>
    </source>
</evidence>
<feature type="active site" description="Charge relay system" evidence="14">
    <location>
        <position position="146"/>
    </location>
</feature>
<protein>
    <recommendedName>
        <fullName evidence="5">Probable periplasmic serine endoprotease DegP-like</fullName>
        <ecNumber evidence="4">3.4.21.107</ecNumber>
    </recommendedName>
    <alternativeName>
        <fullName evidence="13">Protease Do</fullName>
    </alternativeName>
</protein>
<evidence type="ECO:0000313" key="18">
    <source>
        <dbReference type="EMBL" id="KJV69481.1"/>
    </source>
</evidence>
<dbReference type="Gene3D" id="2.30.42.10">
    <property type="match status" value="2"/>
</dbReference>
<evidence type="ECO:0000256" key="12">
    <source>
        <dbReference type="ARBA" id="ARBA00023016"/>
    </source>
</evidence>
<dbReference type="Gene3D" id="2.40.10.120">
    <property type="match status" value="1"/>
</dbReference>
<proteinExistence type="inferred from homology"/>
<comment type="caution">
    <text evidence="18">The sequence shown here is derived from an EMBL/GenBank/DDBJ whole genome shotgun (WGS) entry which is preliminary data.</text>
</comment>
<dbReference type="RefSeq" id="WP_052690394.1">
    <property type="nucleotide sequence ID" value="NZ_LANX01000001.1"/>
</dbReference>
<dbReference type="PANTHER" id="PTHR22939">
    <property type="entry name" value="SERINE PROTEASE FAMILY S1C HTRA-RELATED"/>
    <property type="match status" value="1"/>
</dbReference>
<dbReference type="AlphaFoldDB" id="A0A0F3NNY4"/>
<keyword evidence="6" id="KW-0645">Protease</keyword>
<dbReference type="SUPFAM" id="SSF50156">
    <property type="entry name" value="PDZ domain-like"/>
    <property type="match status" value="2"/>
</dbReference>
<evidence type="ECO:0000256" key="10">
    <source>
        <dbReference type="ARBA" id="ARBA00022801"/>
    </source>
</evidence>
<keyword evidence="19" id="KW-1185">Reference proteome</keyword>
<evidence type="ECO:0000256" key="4">
    <source>
        <dbReference type="ARBA" id="ARBA00013035"/>
    </source>
</evidence>
<dbReference type="InterPro" id="IPR011782">
    <property type="entry name" value="Pept_S1C_Do"/>
</dbReference>
<comment type="subcellular location">
    <subcellularLocation>
        <location evidence="2">Periplasm</location>
    </subcellularLocation>
</comment>
<feature type="chain" id="PRO_5038421390" description="Probable periplasmic serine endoprotease DegP-like" evidence="16">
    <location>
        <begin position="23"/>
        <end position="481"/>
    </location>
</feature>
<dbReference type="SMART" id="SM00228">
    <property type="entry name" value="PDZ"/>
    <property type="match status" value="2"/>
</dbReference>
<evidence type="ECO:0000256" key="8">
    <source>
        <dbReference type="ARBA" id="ARBA00022737"/>
    </source>
</evidence>
<evidence type="ECO:0000256" key="11">
    <source>
        <dbReference type="ARBA" id="ARBA00022825"/>
    </source>
</evidence>
<evidence type="ECO:0000256" key="5">
    <source>
        <dbReference type="ARBA" id="ARBA00013958"/>
    </source>
</evidence>
<feature type="signal peptide" evidence="16">
    <location>
        <begin position="1"/>
        <end position="22"/>
    </location>
</feature>
<dbReference type="EC" id="3.4.21.107" evidence="4"/>
<evidence type="ECO:0000313" key="19">
    <source>
        <dbReference type="Proteomes" id="UP000033562"/>
    </source>
</evidence>
<dbReference type="SUPFAM" id="SSF50494">
    <property type="entry name" value="Trypsin-like serine proteases"/>
    <property type="match status" value="1"/>
</dbReference>
<dbReference type="OrthoDB" id="9758917at2"/>
<feature type="domain" description="PDZ" evidence="17">
    <location>
        <begin position="262"/>
        <end position="343"/>
    </location>
</feature>
<feature type="binding site" evidence="15">
    <location>
        <position position="146"/>
    </location>
    <ligand>
        <name>substrate</name>
    </ligand>
</feature>
<dbReference type="InterPro" id="IPR001940">
    <property type="entry name" value="Peptidase_S1C"/>
</dbReference>
<evidence type="ECO:0000259" key="17">
    <source>
        <dbReference type="PROSITE" id="PS50106"/>
    </source>
</evidence>
<evidence type="ECO:0000256" key="14">
    <source>
        <dbReference type="PIRSR" id="PIRSR611782-1"/>
    </source>
</evidence>
<dbReference type="PRINTS" id="PR00834">
    <property type="entry name" value="PROTEASES2C"/>
</dbReference>